<sequence length="576" mass="65788">MSELDLTFPNFPMGTHQVPWNLKILIFKGAAKLSRKSAILSIESGEFGNPIEDRIPLVMAFHEAISSMISLGKSRALVESSLEVLWRFFSWSEANSEPITRETIIDIFKRWAEFQLYRTQIRKEISAIHAYRQSSKMANLIAKALHLPGIKPGGTLLQQTRIRKPPEKKRVLSVKADKQNLDQTFEFGHVLTKICRALDLETVRGKLPILIDAGGEKMLTLSGNLMKPNMDTNVIENEASRRRAEIARAPLNDSESLFDRHKRSGILNQRIEAELLIFIAQTGMNLTQAASFERENYRWKSNGEDLEVFRVYKGRRSGEAIFRCFKSYREHLEKYMVWLDETGLSDHDNRLFPLLSRGMIRAKDAKVKFFTTKETFKKINLAFIGPKQLRKTRVNWLLRRSRDLDLTAEQMAHDKGVLLRDYEMPHHQSAAAEIIHFYNATDPAFSPPGPGICIDEGHKPESIAGLPKEAPKPDCVSPEGCLFCAKHRDIMSSEYCWKLASHSHIKSLETALYKPSAQQEVHPGYRVIDRITQKLEAIASGSQIRALWVKEAKDSIRSGKYHPYWDGHIKLLEVIV</sequence>
<dbReference type="SUPFAM" id="SSF56349">
    <property type="entry name" value="DNA breaking-rejoining enzymes"/>
    <property type="match status" value="1"/>
</dbReference>
<proteinExistence type="predicted"/>
<evidence type="ECO:0008006" key="4">
    <source>
        <dbReference type="Google" id="ProtNLM"/>
    </source>
</evidence>
<evidence type="ECO:0000256" key="1">
    <source>
        <dbReference type="ARBA" id="ARBA00023172"/>
    </source>
</evidence>
<dbReference type="Gene3D" id="1.10.443.10">
    <property type="entry name" value="Intergrase catalytic core"/>
    <property type="match status" value="1"/>
</dbReference>
<gene>
    <name evidence="2" type="ORF">DN730_18935</name>
</gene>
<comment type="caution">
    <text evidence="2">The sequence shown here is derived from an EMBL/GenBank/DDBJ whole genome shotgun (WGS) entry which is preliminary data.</text>
</comment>
<dbReference type="OrthoDB" id="8714551at2"/>
<keyword evidence="1" id="KW-0233">DNA recombination</keyword>
<evidence type="ECO:0000313" key="2">
    <source>
        <dbReference type="EMBL" id="RDL42575.1"/>
    </source>
</evidence>
<accession>A0A370U468</accession>
<evidence type="ECO:0000313" key="3">
    <source>
        <dbReference type="Proteomes" id="UP000254326"/>
    </source>
</evidence>
<dbReference type="GO" id="GO:0015074">
    <property type="term" value="P:DNA integration"/>
    <property type="evidence" value="ECO:0007669"/>
    <property type="project" value="InterPro"/>
</dbReference>
<dbReference type="GO" id="GO:0006310">
    <property type="term" value="P:DNA recombination"/>
    <property type="evidence" value="ECO:0007669"/>
    <property type="project" value="UniProtKB-KW"/>
</dbReference>
<dbReference type="Proteomes" id="UP000254326">
    <property type="component" value="Unassembled WGS sequence"/>
</dbReference>
<reference evidence="2 3" key="1">
    <citation type="submission" date="2018-06" db="EMBL/GenBank/DDBJ databases">
        <title>Marinomonas sp. YLB-05 draft genome sequence.</title>
        <authorList>
            <person name="Yu L."/>
            <person name="Tang X."/>
        </authorList>
    </citation>
    <scope>NUCLEOTIDE SEQUENCE [LARGE SCALE GENOMIC DNA]</scope>
    <source>
        <strain evidence="2 3">YLB-05</strain>
    </source>
</reference>
<dbReference type="EMBL" id="QKRA01000022">
    <property type="protein sequence ID" value="RDL42575.1"/>
    <property type="molecule type" value="Genomic_DNA"/>
</dbReference>
<dbReference type="InterPro" id="IPR013762">
    <property type="entry name" value="Integrase-like_cat_sf"/>
</dbReference>
<name>A0A370U468_9GAMM</name>
<keyword evidence="3" id="KW-1185">Reference proteome</keyword>
<dbReference type="RefSeq" id="WP_115469686.1">
    <property type="nucleotide sequence ID" value="NZ_QKRA01000022.1"/>
</dbReference>
<protein>
    <recommendedName>
        <fullName evidence="4">Site-specific integrase</fullName>
    </recommendedName>
</protein>
<dbReference type="InterPro" id="IPR011010">
    <property type="entry name" value="DNA_brk_join_enz"/>
</dbReference>
<dbReference type="GO" id="GO:0003677">
    <property type="term" value="F:DNA binding"/>
    <property type="evidence" value="ECO:0007669"/>
    <property type="project" value="InterPro"/>
</dbReference>
<organism evidence="2 3">
    <name type="scientific">Marinomonas piezotolerans</name>
    <dbReference type="NCBI Taxonomy" id="2213058"/>
    <lineage>
        <taxon>Bacteria</taxon>
        <taxon>Pseudomonadati</taxon>
        <taxon>Pseudomonadota</taxon>
        <taxon>Gammaproteobacteria</taxon>
        <taxon>Oceanospirillales</taxon>
        <taxon>Oceanospirillaceae</taxon>
        <taxon>Marinomonas</taxon>
    </lineage>
</organism>
<dbReference type="AlphaFoldDB" id="A0A370U468"/>